<keyword evidence="9 13" id="KW-0326">Glycosidase</keyword>
<keyword evidence="7 13" id="KW-0378">Hydrolase</keyword>
<keyword evidence="10" id="KW-0961">Cell wall biogenesis/degradation</keyword>
<comment type="catalytic activity">
    <reaction evidence="11">
        <text>(1,4-alpha-D-galacturonosyl)n+m + H2O = (1,4-alpha-D-galacturonosyl)n + (1,4-alpha-D-galacturonosyl)m.</text>
        <dbReference type="EC" id="3.2.1.15"/>
    </reaction>
</comment>
<evidence type="ECO:0000256" key="9">
    <source>
        <dbReference type="ARBA" id="ARBA00023295"/>
    </source>
</evidence>
<dbReference type="InterPro" id="IPR050434">
    <property type="entry name" value="Glycosyl_hydrlase_28"/>
</dbReference>
<evidence type="ECO:0000256" key="7">
    <source>
        <dbReference type="ARBA" id="ARBA00022801"/>
    </source>
</evidence>
<feature type="chain" id="PRO_5045871767" description="endo-polygalacturonase" evidence="14">
    <location>
        <begin position="20"/>
        <end position="371"/>
    </location>
</feature>
<gene>
    <name evidence="15" type="ORF">EAE98_011786</name>
</gene>
<dbReference type="Gene3D" id="2.160.20.10">
    <property type="entry name" value="Single-stranded right-handed beta-helix, Pectin lyase-like"/>
    <property type="match status" value="1"/>
</dbReference>
<dbReference type="PROSITE" id="PS00502">
    <property type="entry name" value="POLYGALACTURONASE"/>
    <property type="match status" value="1"/>
</dbReference>
<evidence type="ECO:0000256" key="13">
    <source>
        <dbReference type="RuleBase" id="RU361169"/>
    </source>
</evidence>
<evidence type="ECO:0000256" key="8">
    <source>
        <dbReference type="ARBA" id="ARBA00023157"/>
    </source>
</evidence>
<dbReference type="RefSeq" id="XP_038804174.1">
    <property type="nucleotide sequence ID" value="XM_038959409.1"/>
</dbReference>
<evidence type="ECO:0000313" key="15">
    <source>
        <dbReference type="EMBL" id="KAF7911843.1"/>
    </source>
</evidence>
<organism evidence="15 16">
    <name type="scientific">Botrytis deweyae</name>
    <dbReference type="NCBI Taxonomy" id="2478750"/>
    <lineage>
        <taxon>Eukaryota</taxon>
        <taxon>Fungi</taxon>
        <taxon>Dikarya</taxon>
        <taxon>Ascomycota</taxon>
        <taxon>Pezizomycotina</taxon>
        <taxon>Leotiomycetes</taxon>
        <taxon>Helotiales</taxon>
        <taxon>Sclerotiniaceae</taxon>
        <taxon>Botrytis</taxon>
    </lineage>
</organism>
<feature type="active site" evidence="12">
    <location>
        <position position="232"/>
    </location>
</feature>
<dbReference type="InterPro" id="IPR006626">
    <property type="entry name" value="PbH1"/>
</dbReference>
<dbReference type="InterPro" id="IPR012334">
    <property type="entry name" value="Pectin_lyas_fold"/>
</dbReference>
<evidence type="ECO:0000313" key="16">
    <source>
        <dbReference type="Proteomes" id="UP000783213"/>
    </source>
</evidence>
<evidence type="ECO:0000256" key="14">
    <source>
        <dbReference type="SAM" id="SignalP"/>
    </source>
</evidence>
<sequence>MIYPTSLIALLASTAFVSAAPGSSLEVLEKRDACTFTTADAVKSGKLACKTIILDNIQVPGATTLDLTGLNTGTQVVFQGKTGFDHALWIGPLISISGENIVVTGAKGHVINGNGSTWWDGHGTNTNPVTKPKFFAAHSLTGSSSITGLYFLNAPVQCISIDSSVGLSLIDITIDNSAGDAGNLGHNTDGFDIGSSQNIFISGAIVKNQDDCVAINSGTNITFTGGNCSGGHGLSVGSVGGRTGTGANDVSDVKFLSSTVSNSENGVRVKTVSGATGSVKDVTFQDITLVGITGVGVDVQQDYENGKPTGTPTAGVPITGLTVNNVHGTVSGGQNVYILCANCSGWTWNKVNVTGGTELQKCAGVPTGASC</sequence>
<feature type="signal peptide" evidence="14">
    <location>
        <begin position="1"/>
        <end position="19"/>
    </location>
</feature>
<dbReference type="GeneID" id="62238557"/>
<reference evidence="15 16" key="1">
    <citation type="journal article" date="2020" name="Genome Biol. Evol.">
        <title>Comparative genomics of Sclerotiniaceae.</title>
        <authorList>
            <person name="Valero Jimenez C.A."/>
            <person name="Steentjes M."/>
            <person name="Scholten O.E."/>
            <person name="Van Kan J.A.L."/>
        </authorList>
    </citation>
    <scope>NUCLEOTIDE SEQUENCE [LARGE SCALE GENOMIC DNA]</scope>
    <source>
        <strain evidence="15 16">B1</strain>
    </source>
</reference>
<comment type="caution">
    <text evidence="15">The sequence shown here is derived from an EMBL/GenBank/DDBJ whole genome shotgun (WGS) entry which is preliminary data.</text>
</comment>
<keyword evidence="16" id="KW-1185">Reference proteome</keyword>
<dbReference type="EC" id="3.2.1.15" evidence="3"/>
<name>A0ABQ7I4W0_9HELO</name>
<dbReference type="PANTHER" id="PTHR31884:SF1">
    <property type="entry name" value="POLYGALACTURONASE"/>
    <property type="match status" value="1"/>
</dbReference>
<keyword evidence="8" id="KW-1015">Disulfide bond</keyword>
<accession>A0ABQ7I4W0</accession>
<dbReference type="SUPFAM" id="SSF51126">
    <property type="entry name" value="Pectin lyase-like"/>
    <property type="match status" value="1"/>
</dbReference>
<comment type="subcellular location">
    <subcellularLocation>
        <location evidence="1">Secreted</location>
    </subcellularLocation>
</comment>
<evidence type="ECO:0000256" key="12">
    <source>
        <dbReference type="PROSITE-ProRule" id="PRU10052"/>
    </source>
</evidence>
<evidence type="ECO:0000256" key="3">
    <source>
        <dbReference type="ARBA" id="ARBA00012736"/>
    </source>
</evidence>
<keyword evidence="6" id="KW-0677">Repeat</keyword>
<comment type="similarity">
    <text evidence="2 13">Belongs to the glycosyl hydrolase 28 family.</text>
</comment>
<evidence type="ECO:0000256" key="4">
    <source>
        <dbReference type="ARBA" id="ARBA00022525"/>
    </source>
</evidence>
<evidence type="ECO:0000256" key="5">
    <source>
        <dbReference type="ARBA" id="ARBA00022729"/>
    </source>
</evidence>
<evidence type="ECO:0000256" key="11">
    <source>
        <dbReference type="ARBA" id="ARBA00034074"/>
    </source>
</evidence>
<evidence type="ECO:0000256" key="2">
    <source>
        <dbReference type="ARBA" id="ARBA00008834"/>
    </source>
</evidence>
<dbReference type="EMBL" id="RCSX01000053">
    <property type="protein sequence ID" value="KAF7911843.1"/>
    <property type="molecule type" value="Genomic_DNA"/>
</dbReference>
<proteinExistence type="inferred from homology"/>
<dbReference type="InterPro" id="IPR000743">
    <property type="entry name" value="Glyco_hydro_28"/>
</dbReference>
<keyword evidence="4" id="KW-0964">Secreted</keyword>
<evidence type="ECO:0000256" key="1">
    <source>
        <dbReference type="ARBA" id="ARBA00004613"/>
    </source>
</evidence>
<dbReference type="PANTHER" id="PTHR31884">
    <property type="entry name" value="POLYGALACTURONASE"/>
    <property type="match status" value="1"/>
</dbReference>
<dbReference type="InterPro" id="IPR011050">
    <property type="entry name" value="Pectin_lyase_fold/virulence"/>
</dbReference>
<dbReference type="Proteomes" id="UP000783213">
    <property type="component" value="Unassembled WGS sequence"/>
</dbReference>
<dbReference type="SMART" id="SM00710">
    <property type="entry name" value="PbH1"/>
    <property type="match status" value="6"/>
</dbReference>
<dbReference type="Pfam" id="PF00295">
    <property type="entry name" value="Glyco_hydro_28"/>
    <property type="match status" value="1"/>
</dbReference>
<keyword evidence="5 14" id="KW-0732">Signal</keyword>
<protein>
    <recommendedName>
        <fullName evidence="3">endo-polygalacturonase</fullName>
        <ecNumber evidence="3">3.2.1.15</ecNumber>
    </recommendedName>
</protein>
<evidence type="ECO:0000256" key="6">
    <source>
        <dbReference type="ARBA" id="ARBA00022737"/>
    </source>
</evidence>
<evidence type="ECO:0000256" key="10">
    <source>
        <dbReference type="ARBA" id="ARBA00023316"/>
    </source>
</evidence>